<dbReference type="InterPro" id="IPR032710">
    <property type="entry name" value="NTF2-like_dom_sf"/>
</dbReference>
<keyword evidence="2" id="KW-1185">Reference proteome</keyword>
<sequence>MEPTISQYRDLKIICEEDCGNSPKKKLLQEFSIAFAVCDTDFVINQIANDVYWHLIGDRVIQGKEPFVKMMVDRKDKKINEIHIQNIITHGRTGAVNGTLNVGGMKRYDFCDIYNFSSAGKNSKIKEITSYVIKNTSHF</sequence>
<dbReference type="EMBL" id="CP022315">
    <property type="protein sequence ID" value="ASK63945.1"/>
    <property type="molecule type" value="Genomic_DNA"/>
</dbReference>
<dbReference type="RefSeq" id="WP_089063203.1">
    <property type="nucleotide sequence ID" value="NZ_CP022315.1"/>
</dbReference>
<dbReference type="KEGG" id="vil:CFK37_18165"/>
<reference evidence="1 2" key="1">
    <citation type="submission" date="2017-07" db="EMBL/GenBank/DDBJ databases">
        <title>Virgibacillus sp. LM2416.</title>
        <authorList>
            <person name="Tak E.J."/>
            <person name="Bae J.-W."/>
        </authorList>
    </citation>
    <scope>NUCLEOTIDE SEQUENCE [LARGE SCALE GENOMIC DNA]</scope>
    <source>
        <strain evidence="1 2">LM2416</strain>
    </source>
</reference>
<dbReference type="OrthoDB" id="6692273at2"/>
<dbReference type="GO" id="GO:0003677">
    <property type="term" value="F:DNA binding"/>
    <property type="evidence" value="ECO:0007669"/>
    <property type="project" value="UniProtKB-KW"/>
</dbReference>
<protein>
    <submittedName>
        <fullName evidence="1">DNA-binding protein</fullName>
    </submittedName>
</protein>
<keyword evidence="1" id="KW-0238">DNA-binding</keyword>
<accession>A0A220U7D3</accession>
<evidence type="ECO:0000313" key="2">
    <source>
        <dbReference type="Proteomes" id="UP000198312"/>
    </source>
</evidence>
<proteinExistence type="predicted"/>
<gene>
    <name evidence="1" type="ORF">CFK37_18165</name>
</gene>
<name>A0A220U7D3_9BACI</name>
<organism evidence="1 2">
    <name type="scientific">Virgibacillus phasianinus</name>
    <dbReference type="NCBI Taxonomy" id="2017483"/>
    <lineage>
        <taxon>Bacteria</taxon>
        <taxon>Bacillati</taxon>
        <taxon>Bacillota</taxon>
        <taxon>Bacilli</taxon>
        <taxon>Bacillales</taxon>
        <taxon>Bacillaceae</taxon>
        <taxon>Virgibacillus</taxon>
    </lineage>
</organism>
<evidence type="ECO:0000313" key="1">
    <source>
        <dbReference type="EMBL" id="ASK63945.1"/>
    </source>
</evidence>
<dbReference type="Gene3D" id="3.10.450.50">
    <property type="match status" value="1"/>
</dbReference>
<dbReference type="Proteomes" id="UP000198312">
    <property type="component" value="Chromosome"/>
</dbReference>
<dbReference type="AlphaFoldDB" id="A0A220U7D3"/>
<dbReference type="SUPFAM" id="SSF54427">
    <property type="entry name" value="NTF2-like"/>
    <property type="match status" value="1"/>
</dbReference>